<proteinExistence type="inferred from homology"/>
<dbReference type="GO" id="GO:0005737">
    <property type="term" value="C:cytoplasm"/>
    <property type="evidence" value="ECO:0007669"/>
    <property type="project" value="UniProtKB-SubCell"/>
</dbReference>
<dbReference type="InterPro" id="IPR003033">
    <property type="entry name" value="SCP2_sterol-bd_dom"/>
</dbReference>
<dbReference type="Proteomes" id="UP000253728">
    <property type="component" value="Unassembled WGS sequence"/>
</dbReference>
<protein>
    <recommendedName>
        <fullName evidence="1">Ubiquinone biosynthesis accessory factor UbiJ</fullName>
    </recommendedName>
</protein>
<keyword evidence="1" id="KW-0963">Cytoplasm</keyword>
<dbReference type="PANTHER" id="PTHR38693:SF1">
    <property type="entry name" value="UBIQUINONE BIOSYNTHESIS ACCESSORY FACTOR UBIJ"/>
    <property type="match status" value="1"/>
</dbReference>
<name>A0A336N977_AGGAP</name>
<evidence type="ECO:0000313" key="5">
    <source>
        <dbReference type="Proteomes" id="UP000253728"/>
    </source>
</evidence>
<dbReference type="UniPathway" id="UPA00232"/>
<comment type="similarity">
    <text evidence="1">Belongs to the UbiJ family.</text>
</comment>
<organism evidence="4 5">
    <name type="scientific">Aggregatibacter aphrophilus</name>
    <name type="common">Haemophilus aphrophilus</name>
    <dbReference type="NCBI Taxonomy" id="732"/>
    <lineage>
        <taxon>Bacteria</taxon>
        <taxon>Pseudomonadati</taxon>
        <taxon>Pseudomonadota</taxon>
        <taxon>Gammaproteobacteria</taxon>
        <taxon>Pasteurellales</taxon>
        <taxon>Pasteurellaceae</taxon>
        <taxon>Aggregatibacter</taxon>
    </lineage>
</organism>
<keyword evidence="2" id="KW-0175">Coiled coil</keyword>
<evidence type="ECO:0000256" key="1">
    <source>
        <dbReference type="HAMAP-Rule" id="MF_02215"/>
    </source>
</evidence>
<accession>A0A336N977</accession>
<dbReference type="PANTHER" id="PTHR38693">
    <property type="entry name" value="UBIQUINONE BIOSYNTHESIS PROTEIN UBIJ"/>
    <property type="match status" value="1"/>
</dbReference>
<keyword evidence="1" id="KW-0831">Ubiquinone biosynthesis</keyword>
<dbReference type="GO" id="GO:0006744">
    <property type="term" value="P:ubiquinone biosynthetic process"/>
    <property type="evidence" value="ECO:0007669"/>
    <property type="project" value="UniProtKB-UniRule"/>
</dbReference>
<evidence type="ECO:0000313" key="4">
    <source>
        <dbReference type="EMBL" id="SSZ30839.1"/>
    </source>
</evidence>
<evidence type="ECO:0000259" key="3">
    <source>
        <dbReference type="Pfam" id="PF02036"/>
    </source>
</evidence>
<reference evidence="4 5" key="1">
    <citation type="submission" date="2018-06" db="EMBL/GenBank/DDBJ databases">
        <authorList>
            <consortium name="Pathogen Informatics"/>
            <person name="Doyle S."/>
        </authorList>
    </citation>
    <scope>NUCLEOTIDE SEQUENCE [LARGE SCALE GENOMIC DNA]</scope>
    <source>
        <strain evidence="4 5">NCTC5908</strain>
    </source>
</reference>
<dbReference type="STRING" id="732.ADJ80_03005"/>
<gene>
    <name evidence="1" type="primary">ubiJ</name>
    <name evidence="4" type="ORF">NCTC5908_02680</name>
</gene>
<dbReference type="HAMAP" id="MF_02215">
    <property type="entry name" value="UbiJ"/>
    <property type="match status" value="1"/>
</dbReference>
<dbReference type="AlphaFoldDB" id="A0A336N977"/>
<comment type="subcellular location">
    <subcellularLocation>
        <location evidence="1">Cytoplasm</location>
    </subcellularLocation>
</comment>
<sequence length="213" mass="24130">MNLDIATLKQQLMLPQLLNSGLESVLNYLIGRTAYCAPYLRKLAGKSLQVNVKNMDITLFFLFSESRVDILQQYETTPDCAVTVSLKLLFTPLKKSQISQWINDKSIVLEGDLQVLQDFATLVEFLEKDPAELLSPYVGDIAAQSAVNFLRKITAIGRQKLSQSQRYWGERLTEEWQLISPALALADFADEVKMLEKQTALLEQKINQLTESK</sequence>
<feature type="coiled-coil region" evidence="2">
    <location>
        <begin position="185"/>
        <end position="212"/>
    </location>
</feature>
<dbReference type="Pfam" id="PF02036">
    <property type="entry name" value="SCP2"/>
    <property type="match status" value="1"/>
</dbReference>
<dbReference type="GeneID" id="49635677"/>
<dbReference type="RefSeq" id="WP_005704663.1">
    <property type="nucleotide sequence ID" value="NZ_LS483485.1"/>
</dbReference>
<comment type="pathway">
    <text evidence="1">Cofactor biosynthesis; ubiquinone biosynthesis.</text>
</comment>
<feature type="domain" description="SCP2" evidence="3">
    <location>
        <begin position="27"/>
        <end position="123"/>
    </location>
</feature>
<dbReference type="InterPro" id="IPR038989">
    <property type="entry name" value="UbiJ"/>
</dbReference>
<comment type="function">
    <text evidence="1">Required for ubiquinone (coenzyme Q) biosynthesis. Binds hydrophobic ubiquinone biosynthetic intermediates via its SCP2 domain and is essential for the stability of the Ubi complex. May constitute a docking platform where Ubi enzymes assemble and access their SCP2-bound polyprenyl substrates.</text>
</comment>
<evidence type="ECO:0000256" key="2">
    <source>
        <dbReference type="SAM" id="Coils"/>
    </source>
</evidence>
<dbReference type="EMBL" id="UFSP01000005">
    <property type="protein sequence ID" value="SSZ30839.1"/>
    <property type="molecule type" value="Genomic_DNA"/>
</dbReference>